<dbReference type="Pfam" id="PF01408">
    <property type="entry name" value="GFO_IDH_MocA"/>
    <property type="match status" value="1"/>
</dbReference>
<dbReference type="Proteomes" id="UP000260642">
    <property type="component" value="Unassembled WGS sequence"/>
</dbReference>
<dbReference type="Gene3D" id="3.30.360.10">
    <property type="entry name" value="Dihydrodipicolinate Reductase, domain 2"/>
    <property type="match status" value="1"/>
</dbReference>
<accession>A0A0M6WBN9</accession>
<dbReference type="Pfam" id="PF22725">
    <property type="entry name" value="GFO_IDH_MocA_C3"/>
    <property type="match status" value="1"/>
</dbReference>
<name>A0A0M6WBN9_9FIRM</name>
<dbReference type="InterPro" id="IPR055170">
    <property type="entry name" value="GFO_IDH_MocA-like_dom"/>
</dbReference>
<proteinExistence type="predicted"/>
<dbReference type="AlphaFoldDB" id="A0A0M6WBN9"/>
<evidence type="ECO:0000259" key="2">
    <source>
        <dbReference type="Pfam" id="PF22725"/>
    </source>
</evidence>
<sequence length="355" mass="40206">MRENKVIYGLIGYGGMGRWHTEILSNVPEIEIGGIYDIKEEKRIEAKEKGFSVYGSEEEMLSDPDIDVVLIATPNDCHKPIAIRAMHAGKNVISEKPVTLSSSDLQEMENVAKETGKFLTVHQNRRWDDDFLIIRKLVEEQKLGHVFRIESRVHGSRGIPGDWRKEKVHGGGMVLDWGVHLLDQILYLYGDRKIETVYASLTHITNQEVDDGFTTILTFEGGTEVLVEVGTNNYISLPRWYVLGEDGTAVIRDWQLNGEIIRKTGITEEKVVPVKTAAGLTKTMAPRREDTIVKEELPHVSGDIADFHRNVAAVIRDGAEPEIKLFQVMRVMKLMEAIFQSAETNQVIDYRQYES</sequence>
<reference evidence="3" key="2">
    <citation type="submission" date="2015-05" db="EMBL/GenBank/DDBJ databases">
        <authorList>
            <person name="Wang D.B."/>
            <person name="Wang M."/>
        </authorList>
    </citation>
    <scope>NUCLEOTIDE SEQUENCE [LARGE SCALE GENOMIC DNA]</scope>
    <source>
        <strain evidence="3">T1-815</strain>
    </source>
</reference>
<dbReference type="InterPro" id="IPR036291">
    <property type="entry name" value="NAD(P)-bd_dom_sf"/>
</dbReference>
<dbReference type="SUPFAM" id="SSF55347">
    <property type="entry name" value="Glyceraldehyde-3-phosphate dehydrogenase-like, C-terminal domain"/>
    <property type="match status" value="1"/>
</dbReference>
<dbReference type="EMBL" id="QSOB01000016">
    <property type="protein sequence ID" value="RGI66735.1"/>
    <property type="molecule type" value="Genomic_DNA"/>
</dbReference>
<feature type="domain" description="Gfo/Idh/MocA-like oxidoreductase N-terminal" evidence="1">
    <location>
        <begin position="8"/>
        <end position="121"/>
    </location>
</feature>
<evidence type="ECO:0000259" key="1">
    <source>
        <dbReference type="Pfam" id="PF01408"/>
    </source>
</evidence>
<keyword evidence="5" id="KW-1185">Reference proteome</keyword>
<evidence type="ECO:0000313" key="5">
    <source>
        <dbReference type="Proteomes" id="UP000049472"/>
    </source>
</evidence>
<dbReference type="GO" id="GO:0000166">
    <property type="term" value="F:nucleotide binding"/>
    <property type="evidence" value="ECO:0007669"/>
    <property type="project" value="InterPro"/>
</dbReference>
<dbReference type="PANTHER" id="PTHR43708:SF8">
    <property type="entry name" value="OXIDOREDUCTASE"/>
    <property type="match status" value="1"/>
</dbReference>
<dbReference type="Gene3D" id="3.40.50.720">
    <property type="entry name" value="NAD(P)-binding Rossmann-like Domain"/>
    <property type="match status" value="1"/>
</dbReference>
<dbReference type="SUPFAM" id="SSF51735">
    <property type="entry name" value="NAD(P)-binding Rossmann-fold domains"/>
    <property type="match status" value="1"/>
</dbReference>
<protein>
    <submittedName>
        <fullName evidence="4">Gfo/Idh/MocA family oxidoreductase</fullName>
    </submittedName>
    <submittedName>
        <fullName evidence="3">Hypothetical oxidoreductase YdgJ</fullName>
    </submittedName>
</protein>
<gene>
    <name evidence="4" type="ORF">DXD95_11270</name>
    <name evidence="3" type="ORF">T1815_02281</name>
</gene>
<reference evidence="5" key="1">
    <citation type="submission" date="2015-05" db="EMBL/GenBank/DDBJ databases">
        <authorList>
            <consortium name="Pathogen Informatics"/>
        </authorList>
    </citation>
    <scope>NUCLEOTIDE SEQUENCE [LARGE SCALE GENOMIC DNA]</scope>
    <source>
        <strain evidence="5">T1-815</strain>
    </source>
</reference>
<organism evidence="3 5">
    <name type="scientific">Agathobacter rectalis</name>
    <dbReference type="NCBI Taxonomy" id="39491"/>
    <lineage>
        <taxon>Bacteria</taxon>
        <taxon>Bacillati</taxon>
        <taxon>Bacillota</taxon>
        <taxon>Clostridia</taxon>
        <taxon>Lachnospirales</taxon>
        <taxon>Lachnospiraceae</taxon>
        <taxon>Agathobacter</taxon>
    </lineage>
</organism>
<dbReference type="InterPro" id="IPR000683">
    <property type="entry name" value="Gfo/Idh/MocA-like_OxRdtase_N"/>
</dbReference>
<dbReference type="PANTHER" id="PTHR43708">
    <property type="entry name" value="CONSERVED EXPRESSED OXIDOREDUCTASE (EUROFUNG)"/>
    <property type="match status" value="1"/>
</dbReference>
<dbReference type="RefSeq" id="WP_055060833.1">
    <property type="nucleotide sequence ID" value="NZ_CP100127.1"/>
</dbReference>
<dbReference type="InterPro" id="IPR051317">
    <property type="entry name" value="Gfo/Idh/MocA_oxidoreduct"/>
</dbReference>
<evidence type="ECO:0000313" key="3">
    <source>
        <dbReference type="EMBL" id="CRL31879.1"/>
    </source>
</evidence>
<dbReference type="EMBL" id="CVRQ01000001">
    <property type="protein sequence ID" value="CRL31879.1"/>
    <property type="molecule type" value="Genomic_DNA"/>
</dbReference>
<dbReference type="Proteomes" id="UP000049472">
    <property type="component" value="Unassembled WGS sequence"/>
</dbReference>
<evidence type="ECO:0000313" key="4">
    <source>
        <dbReference type="EMBL" id="RGI66735.1"/>
    </source>
</evidence>
<reference evidence="4 6" key="3">
    <citation type="submission" date="2018-08" db="EMBL/GenBank/DDBJ databases">
        <title>A genome reference for cultivated species of the human gut microbiota.</title>
        <authorList>
            <person name="Zou Y."/>
            <person name="Xue W."/>
            <person name="Luo G."/>
        </authorList>
    </citation>
    <scope>NUCLEOTIDE SEQUENCE [LARGE SCALE GENOMIC DNA]</scope>
    <source>
        <strain evidence="4 6">TM10-3</strain>
    </source>
</reference>
<feature type="domain" description="GFO/IDH/MocA-like oxidoreductase" evidence="2">
    <location>
        <begin position="133"/>
        <end position="249"/>
    </location>
</feature>
<evidence type="ECO:0000313" key="6">
    <source>
        <dbReference type="Proteomes" id="UP000260642"/>
    </source>
</evidence>